<organism evidence="1 2">
    <name type="scientific">Dipteronia sinensis</name>
    <dbReference type="NCBI Taxonomy" id="43782"/>
    <lineage>
        <taxon>Eukaryota</taxon>
        <taxon>Viridiplantae</taxon>
        <taxon>Streptophyta</taxon>
        <taxon>Embryophyta</taxon>
        <taxon>Tracheophyta</taxon>
        <taxon>Spermatophyta</taxon>
        <taxon>Magnoliopsida</taxon>
        <taxon>eudicotyledons</taxon>
        <taxon>Gunneridae</taxon>
        <taxon>Pentapetalae</taxon>
        <taxon>rosids</taxon>
        <taxon>malvids</taxon>
        <taxon>Sapindales</taxon>
        <taxon>Sapindaceae</taxon>
        <taxon>Hippocastanoideae</taxon>
        <taxon>Acereae</taxon>
        <taxon>Dipteronia</taxon>
    </lineage>
</organism>
<sequence length="109" mass="11431">MVSLVTCGSPINVVAWFQEFLAEYNCVLEKETGSGIPGGIVEACWRPPDTGINKITDAALRAEQNLTGVEGHDSGSLRIEAGYSAAVAEAIVVLRGIQFAVDSGLLPVV</sequence>
<keyword evidence="2" id="KW-1185">Reference proteome</keyword>
<evidence type="ECO:0000313" key="2">
    <source>
        <dbReference type="Proteomes" id="UP001281410"/>
    </source>
</evidence>
<protein>
    <submittedName>
        <fullName evidence="1">Uncharacterized protein</fullName>
    </submittedName>
</protein>
<comment type="caution">
    <text evidence="1">The sequence shown here is derived from an EMBL/GenBank/DDBJ whole genome shotgun (WGS) entry which is preliminary data.</text>
</comment>
<name>A0AAE0A703_9ROSI</name>
<dbReference type="EMBL" id="JANJYJ010000006">
    <property type="protein sequence ID" value="KAK3205277.1"/>
    <property type="molecule type" value="Genomic_DNA"/>
</dbReference>
<dbReference type="AlphaFoldDB" id="A0AAE0A703"/>
<dbReference type="Proteomes" id="UP001281410">
    <property type="component" value="Unassembled WGS sequence"/>
</dbReference>
<proteinExistence type="predicted"/>
<gene>
    <name evidence="1" type="ORF">Dsin_019323</name>
</gene>
<accession>A0AAE0A703</accession>
<evidence type="ECO:0000313" key="1">
    <source>
        <dbReference type="EMBL" id="KAK3205277.1"/>
    </source>
</evidence>
<reference evidence="1" key="1">
    <citation type="journal article" date="2023" name="Plant J.">
        <title>Genome sequences and population genomics provide insights into the demographic history, inbreeding, and mutation load of two 'living fossil' tree species of Dipteronia.</title>
        <authorList>
            <person name="Feng Y."/>
            <person name="Comes H.P."/>
            <person name="Chen J."/>
            <person name="Zhu S."/>
            <person name="Lu R."/>
            <person name="Zhang X."/>
            <person name="Li P."/>
            <person name="Qiu J."/>
            <person name="Olsen K.M."/>
            <person name="Qiu Y."/>
        </authorList>
    </citation>
    <scope>NUCLEOTIDE SEQUENCE</scope>
    <source>
        <strain evidence="1">NBL</strain>
    </source>
</reference>